<evidence type="ECO:0000313" key="1">
    <source>
        <dbReference type="EMBL" id="EQD65165.1"/>
    </source>
</evidence>
<reference evidence="1" key="2">
    <citation type="journal article" date="2014" name="ISME J.">
        <title>Microbial stratification in low pH oxic and suboxic macroscopic growths along an acid mine drainage.</title>
        <authorList>
            <person name="Mendez-Garcia C."/>
            <person name="Mesa V."/>
            <person name="Sprenger R.R."/>
            <person name="Richter M."/>
            <person name="Diez M.S."/>
            <person name="Solano J."/>
            <person name="Bargiela R."/>
            <person name="Golyshina O.V."/>
            <person name="Manteca A."/>
            <person name="Ramos J.L."/>
            <person name="Gallego J.R."/>
            <person name="Llorente I."/>
            <person name="Martins Dos Santos V.A."/>
            <person name="Jensen O.N."/>
            <person name="Pelaez A.I."/>
            <person name="Sanchez J."/>
            <person name="Ferrer M."/>
        </authorList>
    </citation>
    <scope>NUCLEOTIDE SEQUENCE</scope>
</reference>
<gene>
    <name evidence="1" type="ORF">B1B_06455</name>
</gene>
<dbReference type="AlphaFoldDB" id="T1CEG7"/>
<reference evidence="1" key="1">
    <citation type="submission" date="2013-08" db="EMBL/GenBank/DDBJ databases">
        <authorList>
            <person name="Mendez C."/>
            <person name="Richter M."/>
            <person name="Ferrer M."/>
            <person name="Sanchez J."/>
        </authorList>
    </citation>
    <scope>NUCLEOTIDE SEQUENCE</scope>
</reference>
<comment type="caution">
    <text evidence="1">The sequence shown here is derived from an EMBL/GenBank/DDBJ whole genome shotgun (WGS) entry which is preliminary data.</text>
</comment>
<name>T1CEG7_9ZZZZ</name>
<organism evidence="1">
    <name type="scientific">mine drainage metagenome</name>
    <dbReference type="NCBI Taxonomy" id="410659"/>
    <lineage>
        <taxon>unclassified sequences</taxon>
        <taxon>metagenomes</taxon>
        <taxon>ecological metagenomes</taxon>
    </lineage>
</organism>
<feature type="non-terminal residue" evidence="1">
    <location>
        <position position="206"/>
    </location>
</feature>
<protein>
    <submittedName>
        <fullName evidence="1">Uncharacterized protein</fullName>
    </submittedName>
</protein>
<sequence>MDKRLFTLVGALMLLALGVPQSHAGLVNDIPSCYAASHFTFSSPPPDRLLYVLIDQATPLSPALQKSVVDNINHALGPATKFVIAEFSRTSNNHYLQVLHTGIIESPMTPNERNNVPVNALGGFDNCMRDQAFFAIHMADTTAQQILQSATGAPNQSNDILLALKTVAPVIAQDPARQKVLFLVSNGFENSSFAHFASGTFNPEQM</sequence>
<proteinExistence type="predicted"/>
<dbReference type="EMBL" id="AUZY01004093">
    <property type="protein sequence ID" value="EQD65165.1"/>
    <property type="molecule type" value="Genomic_DNA"/>
</dbReference>
<accession>T1CEG7</accession>